<sequence>MASTKQVDTERRHGQRTFNQHFARLTGERVDKLYSLTKLGYELDFVRTHCPPPRLAVLHRNHELVAIDAQGECDFYPEVPLRHQS</sequence>
<name>A0ABU9MW06_9GAMM</name>
<organism evidence="1 2">
    <name type="scientific">Pseudoalteromonas qingdaonensis</name>
    <dbReference type="NCBI Taxonomy" id="3131913"/>
    <lineage>
        <taxon>Bacteria</taxon>
        <taxon>Pseudomonadati</taxon>
        <taxon>Pseudomonadota</taxon>
        <taxon>Gammaproteobacteria</taxon>
        <taxon>Alteromonadales</taxon>
        <taxon>Pseudoalteromonadaceae</taxon>
        <taxon>Pseudoalteromonas</taxon>
    </lineage>
</organism>
<dbReference type="EMBL" id="JBCGCU010000001">
    <property type="protein sequence ID" value="MEM0514133.1"/>
    <property type="molecule type" value="Genomic_DNA"/>
</dbReference>
<dbReference type="RefSeq" id="WP_342675662.1">
    <property type="nucleotide sequence ID" value="NZ_JBCGCU010000001.1"/>
</dbReference>
<protein>
    <submittedName>
        <fullName evidence="1">Uncharacterized protein</fullName>
    </submittedName>
</protein>
<keyword evidence="2" id="KW-1185">Reference proteome</keyword>
<accession>A0ABU9MW06</accession>
<comment type="caution">
    <text evidence="1">The sequence shown here is derived from an EMBL/GenBank/DDBJ whole genome shotgun (WGS) entry which is preliminary data.</text>
</comment>
<proteinExistence type="predicted"/>
<evidence type="ECO:0000313" key="1">
    <source>
        <dbReference type="EMBL" id="MEM0514133.1"/>
    </source>
</evidence>
<evidence type="ECO:0000313" key="2">
    <source>
        <dbReference type="Proteomes" id="UP001447008"/>
    </source>
</evidence>
<gene>
    <name evidence="1" type="ORF">WCN91_01535</name>
</gene>
<dbReference type="Proteomes" id="UP001447008">
    <property type="component" value="Unassembled WGS sequence"/>
</dbReference>
<reference evidence="1 2" key="1">
    <citation type="submission" date="2024-03" db="EMBL/GenBank/DDBJ databases">
        <title>Pseudoalteromonas qingdaonensis sp. nov., isolated from the intestines of marine benthic organisms.</title>
        <authorList>
            <person name="Lin X."/>
            <person name="Fang S."/>
            <person name="Hu X."/>
        </authorList>
    </citation>
    <scope>NUCLEOTIDE SEQUENCE [LARGE SCALE GENOMIC DNA]</scope>
    <source>
        <strain evidence="1 2">YIC-827</strain>
    </source>
</reference>